<dbReference type="PANTHER" id="PTHR43004:SF19">
    <property type="entry name" value="BINDING MONOOXYGENASE, PUTATIVE (JCVI)-RELATED"/>
    <property type="match status" value="1"/>
</dbReference>
<evidence type="ECO:0000259" key="4">
    <source>
        <dbReference type="Pfam" id="PF01494"/>
    </source>
</evidence>
<dbReference type="InterPro" id="IPR002938">
    <property type="entry name" value="FAD-bd"/>
</dbReference>
<dbReference type="PANTHER" id="PTHR43004">
    <property type="entry name" value="TRK SYSTEM POTASSIUM UPTAKE PROTEIN"/>
    <property type="match status" value="1"/>
</dbReference>
<dbReference type="GO" id="GO:0016709">
    <property type="term" value="F:oxidoreductase activity, acting on paired donors, with incorporation or reduction of molecular oxygen, NAD(P)H as one donor, and incorporation of one atom of oxygen"/>
    <property type="evidence" value="ECO:0007669"/>
    <property type="project" value="UniProtKB-ARBA"/>
</dbReference>
<comment type="cofactor">
    <cofactor evidence="1">
        <name>FAD</name>
        <dbReference type="ChEBI" id="CHEBI:57692"/>
    </cofactor>
</comment>
<evidence type="ECO:0000256" key="3">
    <source>
        <dbReference type="ARBA" id="ARBA00022827"/>
    </source>
</evidence>
<dbReference type="Proteomes" id="UP000252023">
    <property type="component" value="Chromosome"/>
</dbReference>
<dbReference type="EMBL" id="CP030918">
    <property type="protein sequence ID" value="AXC50538.1"/>
    <property type="molecule type" value="Genomic_DNA"/>
</dbReference>
<protein>
    <submittedName>
        <fullName evidence="5">FAD-dependent oxidoreductase</fullName>
    </submittedName>
</protein>
<dbReference type="InterPro" id="IPR036188">
    <property type="entry name" value="FAD/NAD-bd_sf"/>
</dbReference>
<accession>A0A344PMD3</accession>
<dbReference type="RefSeq" id="WP_114076855.1">
    <property type="nucleotide sequence ID" value="NZ_CP030918.1"/>
</dbReference>
<dbReference type="Gene3D" id="3.50.50.60">
    <property type="entry name" value="FAD/NAD(P)-binding domain"/>
    <property type="match status" value="1"/>
</dbReference>
<keyword evidence="3" id="KW-0274">FAD</keyword>
<gene>
    <name evidence="5" type="ORF">DRW48_13375</name>
</gene>
<evidence type="ECO:0000313" key="5">
    <source>
        <dbReference type="EMBL" id="AXC50538.1"/>
    </source>
</evidence>
<evidence type="ECO:0000313" key="6">
    <source>
        <dbReference type="Proteomes" id="UP000252023"/>
    </source>
</evidence>
<reference evidence="6" key="1">
    <citation type="submission" date="2018-07" db="EMBL/GenBank/DDBJ databases">
        <title>Genome sequencing of Paracoccus sp. SC2-6.</title>
        <authorList>
            <person name="Heo J."/>
            <person name="Kim S.-J."/>
            <person name="Kwon S.-W."/>
        </authorList>
    </citation>
    <scope>NUCLEOTIDE SEQUENCE [LARGE SCALE GENOMIC DNA]</scope>
    <source>
        <strain evidence="6">SC2-6</strain>
    </source>
</reference>
<dbReference type="InterPro" id="IPR050641">
    <property type="entry name" value="RIFMO-like"/>
</dbReference>
<dbReference type="PRINTS" id="PR00420">
    <property type="entry name" value="RNGMNOXGNASE"/>
</dbReference>
<dbReference type="GO" id="GO:0071949">
    <property type="term" value="F:FAD binding"/>
    <property type="evidence" value="ECO:0007669"/>
    <property type="project" value="InterPro"/>
</dbReference>
<dbReference type="KEGG" id="pars:DRW48_13375"/>
<evidence type="ECO:0000256" key="2">
    <source>
        <dbReference type="ARBA" id="ARBA00022630"/>
    </source>
</evidence>
<sequence length="412" mass="45736">MPDNNIQGRVLIAGGGPVGLLVALGLARRGVPVTLVERESQIRDDPRAATTHPATLEVLDDFGLEGEVRAAGLVAPVFQFWDRPACELVAEFDHGLLADETRFPYVVQCEQFKTSRIALAHLRREADAEIMMGYDVVAAGQDDDGVWLDVRPTGSQDAPSRLTGSWLVGADGGRSLVRKAAEIPFDGFTYPEQFLVLTTPFDFEAERGYCFRSYFADPEEWCNCFKVIADGPPGLWRTVFPVSTDLSEDEIMSDEAVQAKMQKFFPLDRDHEIVHRNLYRVHQRVAERFRKGRILLAGDAAHINNPIGGMGLNGGIQDAGNLVAKLSDLWHGRAGEEVLDLYDLQRRSLSINFVQAQSIENKKRLEASDPETRRENMENLRQIAADPVKAKAFLLGSSMLRAQRTAAAMKLD</sequence>
<keyword evidence="6" id="KW-1185">Reference proteome</keyword>
<feature type="domain" description="FAD-binding" evidence="4">
    <location>
        <begin position="9"/>
        <end position="354"/>
    </location>
</feature>
<dbReference type="Gene3D" id="3.30.70.2450">
    <property type="match status" value="1"/>
</dbReference>
<dbReference type="AlphaFoldDB" id="A0A344PMD3"/>
<dbReference type="OrthoDB" id="9791689at2"/>
<proteinExistence type="predicted"/>
<organism evidence="5 6">
    <name type="scientific">Paracoccus suum</name>
    <dbReference type="NCBI Taxonomy" id="2259340"/>
    <lineage>
        <taxon>Bacteria</taxon>
        <taxon>Pseudomonadati</taxon>
        <taxon>Pseudomonadota</taxon>
        <taxon>Alphaproteobacteria</taxon>
        <taxon>Rhodobacterales</taxon>
        <taxon>Paracoccaceae</taxon>
        <taxon>Paracoccus</taxon>
    </lineage>
</organism>
<name>A0A344PMD3_9RHOB</name>
<dbReference type="Pfam" id="PF01494">
    <property type="entry name" value="FAD_binding_3"/>
    <property type="match status" value="1"/>
</dbReference>
<dbReference type="SUPFAM" id="SSF51905">
    <property type="entry name" value="FAD/NAD(P)-binding domain"/>
    <property type="match status" value="1"/>
</dbReference>
<evidence type="ECO:0000256" key="1">
    <source>
        <dbReference type="ARBA" id="ARBA00001974"/>
    </source>
</evidence>
<keyword evidence="2" id="KW-0285">Flavoprotein</keyword>